<evidence type="ECO:0000313" key="1">
    <source>
        <dbReference type="EMBL" id="BAH74527.1"/>
    </source>
</evidence>
<sequence>MKNPLLFAIYNIFGDKSLHTEKTKIAICIYFTKIYILINDDYDIFYQEKKLQLLKQYLFPYPNQTNQIYEFLLNSEITKATEVLHRLLSAEESYGTKHTNIYSSKKPNFH</sequence>
<evidence type="ECO:0000313" key="2">
    <source>
        <dbReference type="Proteomes" id="UP000009071"/>
    </source>
</evidence>
<dbReference type="Proteomes" id="UP000009071">
    <property type="component" value="Chromosome"/>
</dbReference>
<keyword evidence="2" id="KW-1185">Reference proteome</keyword>
<dbReference type="EMBL" id="AP010904">
    <property type="protein sequence ID" value="BAH74527.1"/>
    <property type="molecule type" value="Genomic_DNA"/>
</dbReference>
<protein>
    <submittedName>
        <fullName evidence="1">Uncharacterized protein</fullName>
    </submittedName>
</protein>
<proteinExistence type="predicted"/>
<dbReference type="HOGENOM" id="CLU_2166898_0_0_7"/>
<dbReference type="STRING" id="573370.DMR_10360"/>
<name>C4XKY8_SOLM1</name>
<gene>
    <name evidence="1" type="ordered locus">DMR_10360</name>
</gene>
<reference evidence="1 2" key="1">
    <citation type="journal article" date="2009" name="Genome Res.">
        <title>Whole genome sequence of Desulfovibrio magneticus strain RS-1 revealed common gene clusters in magnetotactic bacteria.</title>
        <authorList>
            <person name="Nakazawa H."/>
            <person name="Arakaki A."/>
            <person name="Narita-Yamada S."/>
            <person name="Yashiro I."/>
            <person name="Jinno K."/>
            <person name="Aoki N."/>
            <person name="Tsuruyama A."/>
            <person name="Okamura Y."/>
            <person name="Tanikawa S."/>
            <person name="Fujita N."/>
            <person name="Takeyama H."/>
            <person name="Matsunaga T."/>
        </authorList>
    </citation>
    <scope>NUCLEOTIDE SEQUENCE [LARGE SCALE GENOMIC DNA]</scope>
    <source>
        <strain evidence="2">ATCC 700980 / DSM 13731 / RS-1</strain>
    </source>
</reference>
<dbReference type="AlphaFoldDB" id="C4XKY8"/>
<accession>C4XKY8</accession>
<dbReference type="KEGG" id="dma:DMR_10360"/>
<organism evidence="1 2">
    <name type="scientific">Solidesulfovibrio magneticus (strain ATCC 700980 / DSM 13731 / RS-1)</name>
    <name type="common">Desulfovibrio magneticus</name>
    <dbReference type="NCBI Taxonomy" id="573370"/>
    <lineage>
        <taxon>Bacteria</taxon>
        <taxon>Pseudomonadati</taxon>
        <taxon>Thermodesulfobacteriota</taxon>
        <taxon>Desulfovibrionia</taxon>
        <taxon>Desulfovibrionales</taxon>
        <taxon>Desulfovibrionaceae</taxon>
        <taxon>Solidesulfovibrio</taxon>
    </lineage>
</organism>